<dbReference type="GeneID" id="25276402"/>
<dbReference type="OrthoDB" id="10251155at2759"/>
<dbReference type="InterPro" id="IPR009075">
    <property type="entry name" value="AcylCo_DH/oxidase_C"/>
</dbReference>
<dbReference type="GO" id="GO:0003995">
    <property type="term" value="F:acyl-CoA dehydrogenase activity"/>
    <property type="evidence" value="ECO:0007669"/>
    <property type="project" value="TreeGrafter"/>
</dbReference>
<evidence type="ECO:0000256" key="1">
    <source>
        <dbReference type="ARBA" id="ARBA00009347"/>
    </source>
</evidence>
<dbReference type="Pfam" id="PF02770">
    <property type="entry name" value="Acyl-CoA_dh_M"/>
    <property type="match status" value="1"/>
</dbReference>
<sequence>MSGPKASSSTSGFFQALPVVPAQYTSSQATRANHGLSDDPIFSRILSIYLPEPLPAHVSSQLHNFSRLVLAPSTLQHTVDCDIDLPTLHPLTTFGEENKVSALRTSEGWRVLKRIETEAGVVGYGYPQSGVQQKFNRRAHQFATLHLWHGTAAVTTCPMAMTDGAAVLLRRHLDDPDGDQPGRGRVFLEAYRRLVSLDPSYAWTSGQWMTERSGGSDVRGTETVARRLTESELQAGVKAERDQDAIGLPLGPWLVDGFKWFSSATDADMAVLLAQTSKGLSAFCAPLRRRTGNSTSTQATEMNGVRIQRLKSKLGTKGVPTAELELRSMRAWLIGSEGQGVKEISSILNITRLHTAAGANGTLARGLAVSRAYTKVRKVRGQVLSDNPQHLAWMASETVKYRANAHLVALNVALLGASEQGREAVADTKAASVLIPEDKAQIDMLLRLLTPVMKAQVSLNSVSGLRACMESLGGVGYCENNEDGGVMNIARLFRDCVVNTIWEGTTSVMAEDVLRVLLPKTKTNANSTIKTSTASNTKPQAPIPTTLDSILGTWMRHVLTHVAKHAVPTRTFSAEIEMIETRYRALNELIRDTDDAGELHWRGREVLEAVEAIASACLLLFDASVVDHDDAVFAVARRWVKGYVALPRDRLYKDRDFDWNVEVALDRLIFLGPQPDALGGRIEPSVNPSQSASSQAQGAALQAKL</sequence>
<keyword evidence="2" id="KW-0285">Flavoprotein</keyword>
<dbReference type="RefSeq" id="XP_013266068.1">
    <property type="nucleotide sequence ID" value="XM_013410614.1"/>
</dbReference>
<accession>A0A072PVV2</accession>
<dbReference type="Gene3D" id="2.40.110.20">
    <property type="match status" value="1"/>
</dbReference>
<evidence type="ECO:0000313" key="6">
    <source>
        <dbReference type="EMBL" id="KEF63478.1"/>
    </source>
</evidence>
<evidence type="ECO:0000259" key="5">
    <source>
        <dbReference type="Pfam" id="PF02770"/>
    </source>
</evidence>
<evidence type="ECO:0000313" key="7">
    <source>
        <dbReference type="Proteomes" id="UP000027920"/>
    </source>
</evidence>
<dbReference type="InterPro" id="IPR009100">
    <property type="entry name" value="AcylCoA_DH/oxidase_NM_dom_sf"/>
</dbReference>
<dbReference type="InterPro" id="IPR052904">
    <property type="entry name" value="Acyl-CoA_dehydrogenase-like"/>
</dbReference>
<dbReference type="PANTHER" id="PTHR42707">
    <property type="entry name" value="ACYL-COA DEHYDROGENASE"/>
    <property type="match status" value="1"/>
</dbReference>
<reference evidence="6 7" key="1">
    <citation type="submission" date="2013-03" db="EMBL/GenBank/DDBJ databases">
        <title>The Genome Sequence of Exophiala aquamarina CBS 119918.</title>
        <authorList>
            <consortium name="The Broad Institute Genomics Platform"/>
            <person name="Cuomo C."/>
            <person name="de Hoog S."/>
            <person name="Gorbushina A."/>
            <person name="Walker B."/>
            <person name="Young S.K."/>
            <person name="Zeng Q."/>
            <person name="Gargeya S."/>
            <person name="Fitzgerald M."/>
            <person name="Haas B."/>
            <person name="Abouelleil A."/>
            <person name="Allen A.W."/>
            <person name="Alvarado L."/>
            <person name="Arachchi H.M."/>
            <person name="Berlin A.M."/>
            <person name="Chapman S.B."/>
            <person name="Gainer-Dewar J."/>
            <person name="Goldberg J."/>
            <person name="Griggs A."/>
            <person name="Gujja S."/>
            <person name="Hansen M."/>
            <person name="Howarth C."/>
            <person name="Imamovic A."/>
            <person name="Ireland A."/>
            <person name="Larimer J."/>
            <person name="McCowan C."/>
            <person name="Murphy C."/>
            <person name="Pearson M."/>
            <person name="Poon T.W."/>
            <person name="Priest M."/>
            <person name="Roberts A."/>
            <person name="Saif S."/>
            <person name="Shea T."/>
            <person name="Sisk P."/>
            <person name="Sykes S."/>
            <person name="Wortman J."/>
            <person name="Nusbaum C."/>
            <person name="Birren B."/>
        </authorList>
    </citation>
    <scope>NUCLEOTIDE SEQUENCE [LARGE SCALE GENOMIC DNA]</scope>
    <source>
        <strain evidence="6 7">CBS 119918</strain>
    </source>
</reference>
<dbReference type="InterPro" id="IPR006091">
    <property type="entry name" value="Acyl-CoA_Oxase/DH_mid-dom"/>
</dbReference>
<keyword evidence="7" id="KW-1185">Reference proteome</keyword>
<dbReference type="PANTHER" id="PTHR42707:SF2">
    <property type="entry name" value="ACD11 DEHYDROGENASE"/>
    <property type="match status" value="1"/>
</dbReference>
<evidence type="ECO:0008006" key="8">
    <source>
        <dbReference type="Google" id="ProtNLM"/>
    </source>
</evidence>
<dbReference type="VEuPathDB" id="FungiDB:A1O9_01456"/>
<dbReference type="Gene3D" id="1.20.140.10">
    <property type="entry name" value="Butyryl-CoA Dehydrogenase, subunit A, domain 3"/>
    <property type="match status" value="1"/>
</dbReference>
<evidence type="ECO:0000259" key="4">
    <source>
        <dbReference type="Pfam" id="PF00441"/>
    </source>
</evidence>
<feature type="domain" description="Acyl-CoA dehydrogenase/oxidase C-terminal" evidence="4">
    <location>
        <begin position="338"/>
        <end position="517"/>
    </location>
</feature>
<dbReference type="HOGENOM" id="CLU_016513_1_1_1"/>
<evidence type="ECO:0000256" key="2">
    <source>
        <dbReference type="ARBA" id="ARBA00022630"/>
    </source>
</evidence>
<comment type="similarity">
    <text evidence="1">Belongs to the acyl-CoA dehydrogenase family.</text>
</comment>
<dbReference type="EMBL" id="AMGV01000001">
    <property type="protein sequence ID" value="KEF63478.1"/>
    <property type="molecule type" value="Genomic_DNA"/>
</dbReference>
<dbReference type="Proteomes" id="UP000027920">
    <property type="component" value="Unassembled WGS sequence"/>
</dbReference>
<organism evidence="6 7">
    <name type="scientific">Exophiala aquamarina CBS 119918</name>
    <dbReference type="NCBI Taxonomy" id="1182545"/>
    <lineage>
        <taxon>Eukaryota</taxon>
        <taxon>Fungi</taxon>
        <taxon>Dikarya</taxon>
        <taxon>Ascomycota</taxon>
        <taxon>Pezizomycotina</taxon>
        <taxon>Eurotiomycetes</taxon>
        <taxon>Chaetothyriomycetidae</taxon>
        <taxon>Chaetothyriales</taxon>
        <taxon>Herpotrichiellaceae</taxon>
        <taxon>Exophiala</taxon>
    </lineage>
</organism>
<protein>
    <recommendedName>
        <fullName evidence="8">Acyl-CoA dehydrogenase/oxidase C-terminal domain-containing protein</fullName>
    </recommendedName>
</protein>
<proteinExistence type="inferred from homology"/>
<dbReference type="STRING" id="1182545.A0A072PVV2"/>
<dbReference type="AlphaFoldDB" id="A0A072PVV2"/>
<keyword evidence="3" id="KW-0274">FAD</keyword>
<gene>
    <name evidence="6" type="ORF">A1O9_01456</name>
</gene>
<evidence type="ECO:0000256" key="3">
    <source>
        <dbReference type="ARBA" id="ARBA00022827"/>
    </source>
</evidence>
<comment type="caution">
    <text evidence="6">The sequence shown here is derived from an EMBL/GenBank/DDBJ whole genome shotgun (WGS) entry which is preliminary data.</text>
</comment>
<dbReference type="InterPro" id="IPR036250">
    <property type="entry name" value="AcylCo_DH-like_C"/>
</dbReference>
<feature type="domain" description="Acyl-CoA oxidase/dehydrogenase middle" evidence="5">
    <location>
        <begin position="207"/>
        <end position="327"/>
    </location>
</feature>
<dbReference type="SUPFAM" id="SSF56645">
    <property type="entry name" value="Acyl-CoA dehydrogenase NM domain-like"/>
    <property type="match status" value="1"/>
</dbReference>
<dbReference type="Pfam" id="PF00441">
    <property type="entry name" value="Acyl-CoA_dh_1"/>
    <property type="match status" value="1"/>
</dbReference>
<dbReference type="SUPFAM" id="SSF47203">
    <property type="entry name" value="Acyl-CoA dehydrogenase C-terminal domain-like"/>
    <property type="match status" value="1"/>
</dbReference>
<name>A0A072PVV2_9EURO</name>